<name>A0A0N4YQH0_NIPBR</name>
<organism evidence="4">
    <name type="scientific">Nippostrongylus brasiliensis</name>
    <name type="common">Rat hookworm</name>
    <dbReference type="NCBI Taxonomy" id="27835"/>
    <lineage>
        <taxon>Eukaryota</taxon>
        <taxon>Metazoa</taxon>
        <taxon>Ecdysozoa</taxon>
        <taxon>Nematoda</taxon>
        <taxon>Chromadorea</taxon>
        <taxon>Rhabditida</taxon>
        <taxon>Rhabditina</taxon>
        <taxon>Rhabditomorpha</taxon>
        <taxon>Strongyloidea</taxon>
        <taxon>Heligmosomidae</taxon>
        <taxon>Nippostrongylus</taxon>
    </lineage>
</organism>
<dbReference type="InterPro" id="IPR018391">
    <property type="entry name" value="PQQ_b-propeller_rpt"/>
</dbReference>
<dbReference type="Proteomes" id="UP000271162">
    <property type="component" value="Unassembled WGS sequence"/>
</dbReference>
<dbReference type="PANTHER" id="PTHR44394">
    <property type="entry name" value="BETA-ALANINE-ACTIVATING ENZYME"/>
    <property type="match status" value="1"/>
</dbReference>
<evidence type="ECO:0000313" key="3">
    <source>
        <dbReference type="Proteomes" id="UP000271162"/>
    </source>
</evidence>
<dbReference type="STRING" id="27835.A0A0N4YQH0"/>
<protein>
    <submittedName>
        <fullName evidence="4">Acyl-CoA synthetase family member 4 (inferred by orthology to a human protein)</fullName>
    </submittedName>
</protein>
<keyword evidence="3" id="KW-1185">Reference proteome</keyword>
<sequence>MFSLFGIRSAEAAEIALTFGDVEALHDILSPDVPIVDVLQKYIPSKPSQESSDGVSMCAFEEVQVTTGNQPIIKWACDTGKCIDGTPLFLTSSEGDIVVVASHSGFVACICVHDGVARWKTRLPCRFEASPEFCGKLIAVGGYNGCVYFLSINTGTVEWSFTTDDVVKAACAGDEFGFCYVSSYDGNLYKLNPKEDGIMRWICSGNVPIFSSVTRHGGM</sequence>
<dbReference type="Pfam" id="PF13360">
    <property type="entry name" value="PQQ_2"/>
    <property type="match status" value="1"/>
</dbReference>
<dbReference type="InterPro" id="IPR011047">
    <property type="entry name" value="Quinoprotein_ADH-like_sf"/>
</dbReference>
<dbReference type="EMBL" id="UYSL01024222">
    <property type="protein sequence ID" value="VDL83225.1"/>
    <property type="molecule type" value="Genomic_DNA"/>
</dbReference>
<dbReference type="InterPro" id="IPR052091">
    <property type="entry name" value="Beta-ala_Activ/Resist"/>
</dbReference>
<dbReference type="SUPFAM" id="SSF50998">
    <property type="entry name" value="Quinoprotein alcohol dehydrogenase-like"/>
    <property type="match status" value="1"/>
</dbReference>
<dbReference type="SMART" id="SM00564">
    <property type="entry name" value="PQQ"/>
    <property type="match status" value="2"/>
</dbReference>
<dbReference type="InterPro" id="IPR015943">
    <property type="entry name" value="WD40/YVTN_repeat-like_dom_sf"/>
</dbReference>
<evidence type="ECO:0000313" key="4">
    <source>
        <dbReference type="WBParaSite" id="NBR_0001949201-mRNA-1"/>
    </source>
</evidence>
<accession>A0A0N4YQH0</accession>
<dbReference type="PANTHER" id="PTHR44394:SF1">
    <property type="entry name" value="BETA-ALANINE-ACTIVATING ENZYME"/>
    <property type="match status" value="1"/>
</dbReference>
<evidence type="ECO:0000259" key="1">
    <source>
        <dbReference type="Pfam" id="PF13360"/>
    </source>
</evidence>
<dbReference type="GO" id="GO:0043041">
    <property type="term" value="P:amino acid activation for nonribosomal peptide biosynthetic process"/>
    <property type="evidence" value="ECO:0007669"/>
    <property type="project" value="TreeGrafter"/>
</dbReference>
<dbReference type="WBParaSite" id="NBR_0001949201-mRNA-1">
    <property type="protein sequence ID" value="NBR_0001949201-mRNA-1"/>
    <property type="gene ID" value="NBR_0001949201"/>
</dbReference>
<reference evidence="4" key="1">
    <citation type="submission" date="2017-02" db="UniProtKB">
        <authorList>
            <consortium name="WormBaseParasite"/>
        </authorList>
    </citation>
    <scope>IDENTIFICATION</scope>
</reference>
<dbReference type="Gene3D" id="2.130.10.10">
    <property type="entry name" value="YVTN repeat-like/Quinoprotein amine dehydrogenase"/>
    <property type="match status" value="1"/>
</dbReference>
<gene>
    <name evidence="2" type="ORF">NBR_LOCUS19491</name>
</gene>
<feature type="domain" description="Pyrrolo-quinoline quinone repeat" evidence="1">
    <location>
        <begin position="87"/>
        <end position="164"/>
    </location>
</feature>
<proteinExistence type="predicted"/>
<dbReference type="InterPro" id="IPR002372">
    <property type="entry name" value="PQQ_rpt_dom"/>
</dbReference>
<dbReference type="AlphaFoldDB" id="A0A0N4YQH0"/>
<reference evidence="2 3" key="2">
    <citation type="submission" date="2018-11" db="EMBL/GenBank/DDBJ databases">
        <authorList>
            <consortium name="Pathogen Informatics"/>
        </authorList>
    </citation>
    <scope>NUCLEOTIDE SEQUENCE [LARGE SCALE GENOMIC DNA]</scope>
</reference>
<evidence type="ECO:0000313" key="2">
    <source>
        <dbReference type="EMBL" id="VDL83225.1"/>
    </source>
</evidence>